<dbReference type="GO" id="GO:0003677">
    <property type="term" value="F:DNA binding"/>
    <property type="evidence" value="ECO:0007669"/>
    <property type="project" value="UniProtKB-KW"/>
</dbReference>
<reference evidence="6" key="1">
    <citation type="submission" date="2016-02" db="EMBL/GenBank/DDBJ databases">
        <authorList>
            <person name="Dunlap C."/>
        </authorList>
    </citation>
    <scope>NUCLEOTIDE SEQUENCE [LARGE SCALE GENOMIC DNA]</scope>
    <source>
        <strain evidence="6">NRRL B-41092</strain>
    </source>
</reference>
<keyword evidence="2" id="KW-0238">DNA-binding</keyword>
<dbReference type="RefSeq" id="WP_061522569.1">
    <property type="nucleotide sequence ID" value="NZ_JARLZY010000023.1"/>
</dbReference>
<dbReference type="Pfam" id="PF01047">
    <property type="entry name" value="MarR"/>
    <property type="match status" value="1"/>
</dbReference>
<dbReference type="SUPFAM" id="SSF46785">
    <property type="entry name" value="Winged helix' DNA-binding domain"/>
    <property type="match status" value="1"/>
</dbReference>
<name>A0A150F4I1_9BACI</name>
<dbReference type="AlphaFoldDB" id="A0A150F4I1"/>
<dbReference type="InterPro" id="IPR036390">
    <property type="entry name" value="WH_DNA-bd_sf"/>
</dbReference>
<evidence type="ECO:0000313" key="5">
    <source>
        <dbReference type="EMBL" id="KXZ17100.1"/>
    </source>
</evidence>
<keyword evidence="3" id="KW-0804">Transcription</keyword>
<gene>
    <name evidence="5" type="ORF">AXI58_01520</name>
</gene>
<organism evidence="5 6">
    <name type="scientific">Bacillus nakamurai</name>
    <dbReference type="NCBI Taxonomy" id="1793963"/>
    <lineage>
        <taxon>Bacteria</taxon>
        <taxon>Bacillati</taxon>
        <taxon>Bacillota</taxon>
        <taxon>Bacilli</taxon>
        <taxon>Bacillales</taxon>
        <taxon>Bacillaceae</taxon>
        <taxon>Bacillus</taxon>
    </lineage>
</organism>
<dbReference type="GO" id="GO:0003700">
    <property type="term" value="F:DNA-binding transcription factor activity"/>
    <property type="evidence" value="ECO:0007669"/>
    <property type="project" value="InterPro"/>
</dbReference>
<dbReference type="InterPro" id="IPR036388">
    <property type="entry name" value="WH-like_DNA-bd_sf"/>
</dbReference>
<dbReference type="PANTHER" id="PTHR42756">
    <property type="entry name" value="TRANSCRIPTIONAL REGULATOR, MARR"/>
    <property type="match status" value="1"/>
</dbReference>
<evidence type="ECO:0000313" key="6">
    <source>
        <dbReference type="Proteomes" id="UP000075430"/>
    </source>
</evidence>
<dbReference type="InterPro" id="IPR000835">
    <property type="entry name" value="HTH_MarR-typ"/>
</dbReference>
<dbReference type="SMART" id="SM00347">
    <property type="entry name" value="HTH_MARR"/>
    <property type="match status" value="1"/>
</dbReference>
<comment type="caution">
    <text evidence="5">The sequence shown here is derived from an EMBL/GenBank/DDBJ whole genome shotgun (WGS) entry which is preliminary data.</text>
</comment>
<protein>
    <submittedName>
        <fullName evidence="5">MarR family transcriptional regulator</fullName>
    </submittedName>
</protein>
<evidence type="ECO:0000256" key="1">
    <source>
        <dbReference type="ARBA" id="ARBA00023015"/>
    </source>
</evidence>
<dbReference type="PROSITE" id="PS50995">
    <property type="entry name" value="HTH_MARR_2"/>
    <property type="match status" value="1"/>
</dbReference>
<sequence>MTHVNRRLIHQINQCARLITKKANERLEPFGLYSSQWSILYCLKTIGPMTQKEIWSYLNVEAPTVTRTIKRLEENGWIQREQGEDKREKLVVLTKEAELKYDGINKEMLKFEKDMLADFQDGDKEAFSEFLNVFLNKC</sequence>
<keyword evidence="6" id="KW-1185">Reference proteome</keyword>
<proteinExistence type="predicted"/>
<dbReference type="PANTHER" id="PTHR42756:SF1">
    <property type="entry name" value="TRANSCRIPTIONAL REPRESSOR OF EMRAB OPERON"/>
    <property type="match status" value="1"/>
</dbReference>
<evidence type="ECO:0000259" key="4">
    <source>
        <dbReference type="PROSITE" id="PS50995"/>
    </source>
</evidence>
<feature type="domain" description="HTH marR-type" evidence="4">
    <location>
        <begin position="5"/>
        <end position="136"/>
    </location>
</feature>
<dbReference type="OrthoDB" id="1904211at2"/>
<evidence type="ECO:0000256" key="2">
    <source>
        <dbReference type="ARBA" id="ARBA00023125"/>
    </source>
</evidence>
<dbReference type="Gene3D" id="1.10.10.10">
    <property type="entry name" value="Winged helix-like DNA-binding domain superfamily/Winged helix DNA-binding domain"/>
    <property type="match status" value="1"/>
</dbReference>
<dbReference type="STRING" id="1793963.AXI58_01520"/>
<keyword evidence="1" id="KW-0805">Transcription regulation</keyword>
<dbReference type="CDD" id="cd00090">
    <property type="entry name" value="HTH_ARSR"/>
    <property type="match status" value="1"/>
</dbReference>
<dbReference type="Proteomes" id="UP000075430">
    <property type="component" value="Unassembled WGS sequence"/>
</dbReference>
<accession>A0A150F4I1</accession>
<dbReference type="InterPro" id="IPR011991">
    <property type="entry name" value="ArsR-like_HTH"/>
</dbReference>
<dbReference type="EMBL" id="LSBA01000023">
    <property type="protein sequence ID" value="KXZ17100.1"/>
    <property type="molecule type" value="Genomic_DNA"/>
</dbReference>
<evidence type="ECO:0000256" key="3">
    <source>
        <dbReference type="ARBA" id="ARBA00023163"/>
    </source>
</evidence>